<feature type="binding site" evidence="10">
    <location>
        <position position="110"/>
    </location>
    <ligand>
        <name>Fe cation</name>
        <dbReference type="ChEBI" id="CHEBI:24875"/>
        <note>catalytic</note>
    </ligand>
</feature>
<dbReference type="GO" id="GO:0008198">
    <property type="term" value="F:ferrous iron binding"/>
    <property type="evidence" value="ECO:0007669"/>
    <property type="project" value="UniProtKB-UniRule"/>
</dbReference>
<comment type="subcellular location">
    <subcellularLocation>
        <location evidence="10">Cytoplasm</location>
    </subcellularLocation>
</comment>
<evidence type="ECO:0000256" key="7">
    <source>
        <dbReference type="ARBA" id="ARBA00023002"/>
    </source>
</evidence>
<protein>
    <recommendedName>
        <fullName evidence="10">3-hydroxyanthranilate 3,4-dioxygenase</fullName>
        <ecNumber evidence="10">1.13.11.6</ecNumber>
    </recommendedName>
    <alternativeName>
        <fullName evidence="10">3-hydroxyanthranilate oxygenase</fullName>
        <shortName evidence="10">3-HAO</shortName>
    </alternativeName>
    <alternativeName>
        <fullName evidence="10">3-hydroxyanthranilic acid dioxygenase</fullName>
        <shortName evidence="10">HAD</shortName>
    </alternativeName>
</protein>
<dbReference type="NCBIfam" id="TIGR03037">
    <property type="entry name" value="anthran_nbaC"/>
    <property type="match status" value="1"/>
</dbReference>
<keyword evidence="6 10" id="KW-0223">Dioxygenase</keyword>
<name>A0ABD0KIV5_9CAEN</name>
<evidence type="ECO:0000256" key="8">
    <source>
        <dbReference type="ARBA" id="ARBA00023004"/>
    </source>
</evidence>
<organism evidence="11 12">
    <name type="scientific">Batillaria attramentaria</name>
    <dbReference type="NCBI Taxonomy" id="370345"/>
    <lineage>
        <taxon>Eukaryota</taxon>
        <taxon>Metazoa</taxon>
        <taxon>Spiralia</taxon>
        <taxon>Lophotrochozoa</taxon>
        <taxon>Mollusca</taxon>
        <taxon>Gastropoda</taxon>
        <taxon>Caenogastropoda</taxon>
        <taxon>Sorbeoconcha</taxon>
        <taxon>Cerithioidea</taxon>
        <taxon>Batillariidae</taxon>
        <taxon>Batillaria</taxon>
    </lineage>
</organism>
<sequence>MADAENEQPAAKKRTSVSTPVQYSTDKWIEENKKFFLPPVCNKMMHNEGQMKVFYVGGPNERKDFHIEEGEELFYMLKGDMVLKVVEQGKHRDIPIKEGQLFLLPGRIAHSPQRKADTIGLVIERERSEEEKDGLRYYVEKDGKLTTESLYEEWFHCEDLGTQLAPIIKKFFASEQYKTGKPIPGTIPEKPPVTLNSEIALEDPFHLMTWIAENRTQLDEEGSIPVFGEQYQFQVTVYGNGKNTGKIDNVETFIWQIEGQSTVTVEGKEYTLQENDTLLVRAGQEYKARRPTGSMSLICYQDPSRKGMAA</sequence>
<comment type="similarity">
    <text evidence="10">Belongs to the 3-HAO family.</text>
</comment>
<keyword evidence="4 10" id="KW-0662">Pyridine nucleotide biosynthesis</keyword>
<feature type="binding site" evidence="10">
    <location>
        <position position="66"/>
    </location>
    <ligand>
        <name>Fe cation</name>
        <dbReference type="ChEBI" id="CHEBI:24875"/>
        <note>catalytic</note>
    </ligand>
</feature>
<feature type="binding site" evidence="10">
    <location>
        <position position="72"/>
    </location>
    <ligand>
        <name>Fe cation</name>
        <dbReference type="ChEBI" id="CHEBI:24875"/>
        <note>catalytic</note>
    </ligand>
</feature>
<dbReference type="PANTHER" id="PTHR15497">
    <property type="entry name" value="3-HYDROXYANTHRANILATE 3,4-DIOXYGENASE"/>
    <property type="match status" value="1"/>
</dbReference>
<dbReference type="CDD" id="cd06123">
    <property type="entry name" value="cupin_HAO"/>
    <property type="match status" value="1"/>
</dbReference>
<evidence type="ECO:0000256" key="3">
    <source>
        <dbReference type="ARBA" id="ARBA00022490"/>
    </source>
</evidence>
<dbReference type="GO" id="GO:0005737">
    <property type="term" value="C:cytoplasm"/>
    <property type="evidence" value="ECO:0007669"/>
    <property type="project" value="UniProtKB-SubCell"/>
</dbReference>
<keyword evidence="5 10" id="KW-0479">Metal-binding</keyword>
<dbReference type="Gene3D" id="2.60.120.10">
    <property type="entry name" value="Jelly Rolls"/>
    <property type="match status" value="1"/>
</dbReference>
<comment type="catalytic activity">
    <reaction evidence="9 10">
        <text>3-hydroxyanthranilate + O2 = (2Z,4Z)-2-amino-3-carboxymuconate 6-semialdehyde</text>
        <dbReference type="Rhea" id="RHEA:17953"/>
        <dbReference type="ChEBI" id="CHEBI:15379"/>
        <dbReference type="ChEBI" id="CHEBI:36559"/>
        <dbReference type="ChEBI" id="CHEBI:77612"/>
        <dbReference type="EC" id="1.13.11.6"/>
    </reaction>
</comment>
<dbReference type="GO" id="GO:0043420">
    <property type="term" value="P:anthranilate metabolic process"/>
    <property type="evidence" value="ECO:0007669"/>
    <property type="project" value="UniProtKB-UniRule"/>
</dbReference>
<keyword evidence="12" id="KW-1185">Reference proteome</keyword>
<dbReference type="InterPro" id="IPR011051">
    <property type="entry name" value="RmlC_Cupin_sf"/>
</dbReference>
<comment type="caution">
    <text evidence="11">The sequence shown here is derived from an EMBL/GenBank/DDBJ whole genome shotgun (WGS) entry which is preliminary data.</text>
</comment>
<dbReference type="GO" id="GO:0019805">
    <property type="term" value="P:quinolinate biosynthetic process"/>
    <property type="evidence" value="ECO:0007669"/>
    <property type="project" value="UniProtKB-UniRule"/>
</dbReference>
<feature type="binding site" evidence="10">
    <location>
        <position position="62"/>
    </location>
    <ligand>
        <name>O2</name>
        <dbReference type="ChEBI" id="CHEBI:15379"/>
    </ligand>
</feature>
<feature type="region of interest" description="Domain A (catalytic)" evidence="10">
    <location>
        <begin position="1"/>
        <end position="184"/>
    </location>
</feature>
<dbReference type="InterPro" id="IPR014710">
    <property type="entry name" value="RmlC-like_jellyroll"/>
</dbReference>
<feature type="binding site" evidence="10">
    <location>
        <position position="72"/>
    </location>
    <ligand>
        <name>substrate</name>
    </ligand>
</feature>
<evidence type="ECO:0000256" key="9">
    <source>
        <dbReference type="ARBA" id="ARBA00052793"/>
    </source>
</evidence>
<gene>
    <name evidence="11" type="ORF">BaRGS_00021604</name>
</gene>
<keyword evidence="7 10" id="KW-0560">Oxidoreductase</keyword>
<comment type="pathway">
    <text evidence="10">Cofactor biosynthesis; NAD(+) biosynthesis; quinolinate from L-kynurenine: step 3/3.</text>
</comment>
<dbReference type="HAMAP" id="MF_00825">
    <property type="entry name" value="3_HAO"/>
    <property type="match status" value="1"/>
</dbReference>
<comment type="cofactor">
    <cofactor evidence="1 10">
        <name>Fe(2+)</name>
        <dbReference type="ChEBI" id="CHEBI:29033"/>
    </cofactor>
</comment>
<dbReference type="FunFam" id="2.60.120.10:FF:000077">
    <property type="entry name" value="3-hydroxyanthranilate 3,4-dioxygenase"/>
    <property type="match status" value="1"/>
</dbReference>
<keyword evidence="3 10" id="KW-0963">Cytoplasm</keyword>
<evidence type="ECO:0000256" key="2">
    <source>
        <dbReference type="ARBA" id="ARBA00002752"/>
    </source>
</evidence>
<dbReference type="Proteomes" id="UP001519460">
    <property type="component" value="Unassembled WGS sequence"/>
</dbReference>
<evidence type="ECO:0000256" key="4">
    <source>
        <dbReference type="ARBA" id="ARBA00022642"/>
    </source>
</evidence>
<proteinExistence type="inferred from homology"/>
<evidence type="ECO:0000256" key="5">
    <source>
        <dbReference type="ARBA" id="ARBA00022723"/>
    </source>
</evidence>
<accession>A0ABD0KIV5</accession>
<keyword evidence="8 10" id="KW-0408">Iron</keyword>
<evidence type="ECO:0000313" key="11">
    <source>
        <dbReference type="EMBL" id="KAK7487109.1"/>
    </source>
</evidence>
<dbReference type="GO" id="GO:0034354">
    <property type="term" value="P:'de novo' NAD+ biosynthetic process from L-tryptophan"/>
    <property type="evidence" value="ECO:0007669"/>
    <property type="project" value="UniProtKB-UniRule"/>
</dbReference>
<dbReference type="EC" id="1.13.11.6" evidence="10"/>
<dbReference type="EMBL" id="JACVVK020000169">
    <property type="protein sequence ID" value="KAK7487109.1"/>
    <property type="molecule type" value="Genomic_DNA"/>
</dbReference>
<dbReference type="GO" id="GO:0000334">
    <property type="term" value="F:3-hydroxyanthranilate 3,4-dioxygenase activity"/>
    <property type="evidence" value="ECO:0007669"/>
    <property type="project" value="UniProtKB-UniRule"/>
</dbReference>
<evidence type="ECO:0000313" key="12">
    <source>
        <dbReference type="Proteomes" id="UP001519460"/>
    </source>
</evidence>
<evidence type="ECO:0000256" key="6">
    <source>
        <dbReference type="ARBA" id="ARBA00022964"/>
    </source>
</evidence>
<feature type="binding site" evidence="10">
    <location>
        <position position="114"/>
    </location>
    <ligand>
        <name>substrate</name>
    </ligand>
</feature>
<evidence type="ECO:0000256" key="10">
    <source>
        <dbReference type="HAMAP-Rule" id="MF_03019"/>
    </source>
</evidence>
<dbReference type="InterPro" id="IPR010329">
    <property type="entry name" value="3hydroanth_dOase"/>
</dbReference>
<comment type="caution">
    <text evidence="10">Lacks conserved residue(s) required for the propagation of feature annotation.</text>
</comment>
<comment type="function">
    <text evidence="2 10">Catalyzes the oxidative ring opening of 3-hydroxyanthranilate to 2-amino-3-carboxymuconate semialdehyde, which spontaneously cyclizes to quinolinate.</text>
</comment>
<dbReference type="AlphaFoldDB" id="A0ABD0KIV5"/>
<dbReference type="GO" id="GO:0006569">
    <property type="term" value="P:L-tryptophan catabolic process"/>
    <property type="evidence" value="ECO:0007669"/>
    <property type="project" value="UniProtKB-UniRule"/>
</dbReference>
<evidence type="ECO:0000256" key="1">
    <source>
        <dbReference type="ARBA" id="ARBA00001954"/>
    </source>
</evidence>
<feature type="region of interest" description="Domain B" evidence="10">
    <location>
        <begin position="184"/>
        <end position="310"/>
    </location>
</feature>
<reference evidence="11 12" key="1">
    <citation type="journal article" date="2023" name="Sci. Data">
        <title>Genome assembly of the Korean intertidal mud-creeper Batillaria attramentaria.</title>
        <authorList>
            <person name="Patra A.K."/>
            <person name="Ho P.T."/>
            <person name="Jun S."/>
            <person name="Lee S.J."/>
            <person name="Kim Y."/>
            <person name="Won Y.J."/>
        </authorList>
    </citation>
    <scope>NUCLEOTIDE SEQUENCE [LARGE SCALE GENOMIC DNA]</scope>
    <source>
        <strain evidence="11">Wonlab-2016</strain>
    </source>
</reference>
<feature type="binding site" evidence="10">
    <location>
        <position position="124"/>
    </location>
    <ligand>
        <name>substrate</name>
    </ligand>
</feature>
<dbReference type="SUPFAM" id="SSF51182">
    <property type="entry name" value="RmlC-like cupins"/>
    <property type="match status" value="2"/>
</dbReference>
<dbReference type="Pfam" id="PF06052">
    <property type="entry name" value="3-HAO"/>
    <property type="match status" value="1"/>
</dbReference>
<dbReference type="PANTHER" id="PTHR15497:SF1">
    <property type="entry name" value="3-HYDROXYANTHRANILATE 3,4-DIOXYGENASE"/>
    <property type="match status" value="1"/>
</dbReference>